<sequence>MGSQGGFGQSKEFLDLIKSIGEARSKAEEDRIVLHEIETLKRRIAEPDIPKRKMKEYIIRLIYVEMLGHDASFGYIHAVKMTHDDNIHLKRTGYLAVTQFLNEDHDLIILIVNTIQKDLKSDNYLVVCAALNAVCRLINEETIPAVLPQVVDLLRHQKEAVRKKAVMALHRFYQKSPASVNHLLSNFRKKLCDNDPGVMGATLCPLFDLITIDVNSYKDLVASLASILKQVAERKLPKSYEYHQMPAPFIQIKLLKILALLGSGDKKASEQMYTILGEIMRKCDSTSNIGNAVLYECICCISSIHPNPKLLESAADAISKFLKSDSHNLKYLGIDALGRLIKMSPEIAEQHQLAVIDCLEDPDDTLKRKTFELLYKMTKPSNVEVIVDRMIDYMISINDNHYKTEIASRYVELAEQFAPSNQWFIQTMNKVFEHAGDLVNIKVAHNLMRLIAEGFGEDDDTADTQLRSSAVDSYLRIVGEPKLPSAFLQVICWVLGEYGTADGKYSASYITGKLCDIAEAYSTDDTVKAYAISALMKIFSFEMAAGRKVDVLPECQSLIEELLASHSTDLQQRAYELQAILGLDAQAAASVMPTDASCEDIEIDKDLSFLNGYVQKSLEKGAKPYIPESERSGMVDLNSFRSHEQHEASAHTLRFEAYELPKPVIPSKTATPVMQSSSSSALVPVPEPSYPTESFQPVAPVSSTSDAGSSDLRLRLDGVQKKWGRSTYSTSSTSNTDTLTAQNGAPQRESVTSSNSRAREFSYDSRRQQPEISAEKQKLAASLFGGAAKSDKRQSPASQKVSKTPTQAVEKSHGVKSAVSESALADKIVQPPPDLLDLGEASVSSAPTSVDPFKQLEGLLDLSENTCTLNSRQGSASAPDFMSLYGETTSNEQSSRVVDPLSGFSTTTTAEMNGHGASTGTQTTQQLSKGVSTKDSLERDALVRQLGVTPTGQNPNLFKDLLG</sequence>
<comment type="caution">
    <text evidence="1">The sequence shown here is derived from an EMBL/GenBank/DDBJ whole genome shotgun (WGS) entry which is preliminary data.</text>
</comment>
<accession>A0ACC0A7L0</accession>
<dbReference type="EMBL" id="CM044706">
    <property type="protein sequence ID" value="KAI5656599.1"/>
    <property type="molecule type" value="Genomic_DNA"/>
</dbReference>
<organism evidence="1 2">
    <name type="scientific">Catharanthus roseus</name>
    <name type="common">Madagascar periwinkle</name>
    <name type="synonym">Vinca rosea</name>
    <dbReference type="NCBI Taxonomy" id="4058"/>
    <lineage>
        <taxon>Eukaryota</taxon>
        <taxon>Viridiplantae</taxon>
        <taxon>Streptophyta</taxon>
        <taxon>Embryophyta</taxon>
        <taxon>Tracheophyta</taxon>
        <taxon>Spermatophyta</taxon>
        <taxon>Magnoliopsida</taxon>
        <taxon>eudicotyledons</taxon>
        <taxon>Gunneridae</taxon>
        <taxon>Pentapetalae</taxon>
        <taxon>asterids</taxon>
        <taxon>lamiids</taxon>
        <taxon>Gentianales</taxon>
        <taxon>Apocynaceae</taxon>
        <taxon>Rauvolfioideae</taxon>
        <taxon>Vinceae</taxon>
        <taxon>Catharanthinae</taxon>
        <taxon>Catharanthus</taxon>
    </lineage>
</organism>
<name>A0ACC0A7L0_CATRO</name>
<keyword evidence="2" id="KW-1185">Reference proteome</keyword>
<dbReference type="Proteomes" id="UP001060085">
    <property type="component" value="Linkage Group LG06"/>
</dbReference>
<gene>
    <name evidence="1" type="ORF">M9H77_25392</name>
</gene>
<reference evidence="2" key="1">
    <citation type="journal article" date="2023" name="Nat. Plants">
        <title>Single-cell RNA sequencing provides a high-resolution roadmap for understanding the multicellular compartmentation of specialized metabolism.</title>
        <authorList>
            <person name="Sun S."/>
            <person name="Shen X."/>
            <person name="Li Y."/>
            <person name="Li Y."/>
            <person name="Wang S."/>
            <person name="Li R."/>
            <person name="Zhang H."/>
            <person name="Shen G."/>
            <person name="Guo B."/>
            <person name="Wei J."/>
            <person name="Xu J."/>
            <person name="St-Pierre B."/>
            <person name="Chen S."/>
            <person name="Sun C."/>
        </authorList>
    </citation>
    <scope>NUCLEOTIDE SEQUENCE [LARGE SCALE GENOMIC DNA]</scope>
</reference>
<evidence type="ECO:0000313" key="1">
    <source>
        <dbReference type="EMBL" id="KAI5656599.1"/>
    </source>
</evidence>
<proteinExistence type="predicted"/>
<protein>
    <submittedName>
        <fullName evidence="1">Uncharacterized protein</fullName>
    </submittedName>
</protein>
<evidence type="ECO:0000313" key="2">
    <source>
        <dbReference type="Proteomes" id="UP001060085"/>
    </source>
</evidence>